<organism evidence="1 2">
    <name type="scientific">Bartonella tribocorum</name>
    <dbReference type="NCBI Taxonomy" id="85701"/>
    <lineage>
        <taxon>Bacteria</taxon>
        <taxon>Pseudomonadati</taxon>
        <taxon>Pseudomonadota</taxon>
        <taxon>Alphaproteobacteria</taxon>
        <taxon>Hyphomicrobiales</taxon>
        <taxon>Bartonellaceae</taxon>
        <taxon>Bartonella</taxon>
    </lineage>
</organism>
<reference evidence="1 2" key="1">
    <citation type="submission" date="2017-06" db="EMBL/GenBank/DDBJ databases">
        <title>Draft genome of Bartonella tribocorum C635.</title>
        <authorList>
            <person name="Hadjadj L."/>
            <person name="Jiyipong T."/>
            <person name="Diene S.M."/>
            <person name="Morand S."/>
            <person name="Rolain J.-M."/>
        </authorList>
    </citation>
    <scope>NUCLEOTIDE SEQUENCE [LARGE SCALE GENOMIC DNA]</scope>
    <source>
        <strain evidence="1 2">C635</strain>
    </source>
</reference>
<comment type="caution">
    <text evidence="1">The sequence shown here is derived from an EMBL/GenBank/DDBJ whole genome shotgun (WGS) entry which is preliminary data.</text>
</comment>
<gene>
    <name evidence="1" type="ORF">CEV08_03395</name>
</gene>
<evidence type="ECO:0000313" key="1">
    <source>
        <dbReference type="EMBL" id="PIT70568.1"/>
    </source>
</evidence>
<dbReference type="AlphaFoldDB" id="A0A2M6UWI8"/>
<name>A0A2M6UWI8_9HYPH</name>
<dbReference type="Proteomes" id="UP000230791">
    <property type="component" value="Unassembled WGS sequence"/>
</dbReference>
<evidence type="ECO:0000313" key="2">
    <source>
        <dbReference type="Proteomes" id="UP000230791"/>
    </source>
</evidence>
<proteinExistence type="predicted"/>
<dbReference type="EMBL" id="NJPP01000006">
    <property type="protein sequence ID" value="PIT70568.1"/>
    <property type="molecule type" value="Genomic_DNA"/>
</dbReference>
<protein>
    <submittedName>
        <fullName evidence="1">Uncharacterized protein</fullName>
    </submittedName>
</protein>
<accession>A0A2M6UWI8</accession>
<sequence length="65" mass="7220">MGTGKYHDNGFFHVISIEMLVYSDEYTIYGGCCEMGLEALRNVTLKQGVGMSNTNIFGFGRFVLS</sequence>